<gene>
    <name evidence="1" type="ORF">FGO68_gene3633</name>
</gene>
<name>A0A8J8NQK1_HALGN</name>
<evidence type="ECO:0000313" key="1">
    <source>
        <dbReference type="EMBL" id="TNV78959.1"/>
    </source>
</evidence>
<keyword evidence="2" id="KW-1185">Reference proteome</keyword>
<organism evidence="1 2">
    <name type="scientific">Halteria grandinella</name>
    <dbReference type="NCBI Taxonomy" id="5974"/>
    <lineage>
        <taxon>Eukaryota</taxon>
        <taxon>Sar</taxon>
        <taxon>Alveolata</taxon>
        <taxon>Ciliophora</taxon>
        <taxon>Intramacronucleata</taxon>
        <taxon>Spirotrichea</taxon>
        <taxon>Stichotrichia</taxon>
        <taxon>Sporadotrichida</taxon>
        <taxon>Halteriidae</taxon>
        <taxon>Halteria</taxon>
    </lineage>
</organism>
<dbReference type="Proteomes" id="UP000785679">
    <property type="component" value="Unassembled WGS sequence"/>
</dbReference>
<evidence type="ECO:0000313" key="2">
    <source>
        <dbReference type="Proteomes" id="UP000785679"/>
    </source>
</evidence>
<proteinExistence type="predicted"/>
<accession>A0A8J8NQK1</accession>
<comment type="caution">
    <text evidence="1">The sequence shown here is derived from an EMBL/GenBank/DDBJ whole genome shotgun (WGS) entry which is preliminary data.</text>
</comment>
<dbReference type="AlphaFoldDB" id="A0A8J8NQK1"/>
<protein>
    <submittedName>
        <fullName evidence="1">Uncharacterized protein</fullName>
    </submittedName>
</protein>
<reference evidence="1" key="1">
    <citation type="submission" date="2019-06" db="EMBL/GenBank/DDBJ databases">
        <authorList>
            <person name="Zheng W."/>
        </authorList>
    </citation>
    <scope>NUCLEOTIDE SEQUENCE</scope>
    <source>
        <strain evidence="1">QDHG01</strain>
    </source>
</reference>
<dbReference type="EMBL" id="RRYP01009600">
    <property type="protein sequence ID" value="TNV78959.1"/>
    <property type="molecule type" value="Genomic_DNA"/>
</dbReference>
<sequence length="180" mass="21123">MQVKQWAIIQQMRENIEELIKCKSDNDNHLYASLPVSQVQYKNLKLKNSNSIIGGNLLRFRLWKSQQQGIPTFQILQIGLIIYLTQSISVQNLYQIKSIDQLKKHQTLDKQRMLQSSEKSMWNYQSRNLYMMKIQINFILPQLLLLKNALQWTMEPSSHSSFSSNSFTNQIQAQIQNSCL</sequence>